<accession>A0A067SKF2</accession>
<dbReference type="InterPro" id="IPR012951">
    <property type="entry name" value="BBE"/>
</dbReference>
<keyword evidence="4" id="KW-0274">FAD</keyword>
<name>A0A067SKF2_GALM3</name>
<evidence type="ECO:0000259" key="7">
    <source>
        <dbReference type="PROSITE" id="PS51387"/>
    </source>
</evidence>
<sequence length="507" mass="54216">MVGHPFPPLHFLRFLGVLAVISCAPCAIYAAGDLISELQRQNFTVLVPSSSGYLNASTAFNLRFTFKPAAITFPKTSEDVSTVLKLSTAHNFRAVARSGGHSYVANGLGGKNGVVVVDMSNFNTVAVDTSTNVATIGTGNRLGDVALALNENGRALPHGTCPYVGIGGHSGHGGYGFTSRKWGLTLDTITSLEVVLANGTIVTASGSSHADLFWALRGSSSSFGVVTSIHATTFAVPASASVFEYIWDLSASNASSSFAAFQSFVLSPNFPQEFGANLILRTGSSKGQVSFRLLGGWYAPADQFNATIAPFLAKLPAPASTRLTVGTYIESIQSLGGLGRLNTVGIPDSHDTFYAKSLMTPAASPMSTTSVNAFMTYLANQGFEANTTWFVDVELYGGTNSAINNVPLDATAFAHRSTMFTFQFYTSALGGMPPFPSQGFTLLDGMVDSIVDNNPTGWDYGAYTNYIDDRLVNWQNLYYGLHYSRLKSLKDRYDPKDTFKFPLSIEE</sequence>
<keyword evidence="3" id="KW-0285">Flavoprotein</keyword>
<dbReference type="Gene3D" id="3.30.465.10">
    <property type="match status" value="1"/>
</dbReference>
<dbReference type="InterPro" id="IPR050416">
    <property type="entry name" value="FAD-linked_Oxidoreductase"/>
</dbReference>
<dbReference type="STRING" id="685588.A0A067SKF2"/>
<comment type="similarity">
    <text evidence="2">Belongs to the oxygen-dependent FAD-linked oxidoreductase family.</text>
</comment>
<feature type="domain" description="FAD-binding PCMH-type" evidence="7">
    <location>
        <begin position="64"/>
        <end position="236"/>
    </location>
</feature>
<dbReference type="InterPro" id="IPR036318">
    <property type="entry name" value="FAD-bd_PCMH-like_sf"/>
</dbReference>
<dbReference type="PROSITE" id="PS51387">
    <property type="entry name" value="FAD_PCMH"/>
    <property type="match status" value="1"/>
</dbReference>
<dbReference type="InterPro" id="IPR016166">
    <property type="entry name" value="FAD-bd_PCMH"/>
</dbReference>
<evidence type="ECO:0000256" key="1">
    <source>
        <dbReference type="ARBA" id="ARBA00001974"/>
    </source>
</evidence>
<comment type="cofactor">
    <cofactor evidence="1">
        <name>FAD</name>
        <dbReference type="ChEBI" id="CHEBI:57692"/>
    </cofactor>
</comment>
<evidence type="ECO:0000256" key="5">
    <source>
        <dbReference type="ARBA" id="ARBA00023002"/>
    </source>
</evidence>
<keyword evidence="6" id="KW-1133">Transmembrane helix</keyword>
<dbReference type="PANTHER" id="PTHR42973">
    <property type="entry name" value="BINDING OXIDOREDUCTASE, PUTATIVE (AFU_ORTHOLOGUE AFUA_1G17690)-RELATED"/>
    <property type="match status" value="1"/>
</dbReference>
<dbReference type="HOGENOM" id="CLU_018354_10_1_1"/>
<dbReference type="PANTHER" id="PTHR42973:SF39">
    <property type="entry name" value="FAD-BINDING PCMH-TYPE DOMAIN-CONTAINING PROTEIN"/>
    <property type="match status" value="1"/>
</dbReference>
<dbReference type="AlphaFoldDB" id="A0A067SKF2"/>
<evidence type="ECO:0000256" key="6">
    <source>
        <dbReference type="SAM" id="Phobius"/>
    </source>
</evidence>
<keyword evidence="5" id="KW-0560">Oxidoreductase</keyword>
<protein>
    <recommendedName>
        <fullName evidence="7">FAD-binding PCMH-type domain-containing protein</fullName>
    </recommendedName>
</protein>
<dbReference type="GO" id="GO:0071949">
    <property type="term" value="F:FAD binding"/>
    <property type="evidence" value="ECO:0007669"/>
    <property type="project" value="InterPro"/>
</dbReference>
<evidence type="ECO:0000256" key="3">
    <source>
        <dbReference type="ARBA" id="ARBA00022630"/>
    </source>
</evidence>
<evidence type="ECO:0000256" key="4">
    <source>
        <dbReference type="ARBA" id="ARBA00022827"/>
    </source>
</evidence>
<reference evidence="9" key="1">
    <citation type="journal article" date="2014" name="Proc. Natl. Acad. Sci. U.S.A.">
        <title>Extensive sampling of basidiomycete genomes demonstrates inadequacy of the white-rot/brown-rot paradigm for wood decay fungi.</title>
        <authorList>
            <person name="Riley R."/>
            <person name="Salamov A.A."/>
            <person name="Brown D.W."/>
            <person name="Nagy L.G."/>
            <person name="Floudas D."/>
            <person name="Held B.W."/>
            <person name="Levasseur A."/>
            <person name="Lombard V."/>
            <person name="Morin E."/>
            <person name="Otillar R."/>
            <person name="Lindquist E.A."/>
            <person name="Sun H."/>
            <person name="LaButti K.M."/>
            <person name="Schmutz J."/>
            <person name="Jabbour D."/>
            <person name="Luo H."/>
            <person name="Baker S.E."/>
            <person name="Pisabarro A.G."/>
            <person name="Walton J.D."/>
            <person name="Blanchette R.A."/>
            <person name="Henrissat B."/>
            <person name="Martin F."/>
            <person name="Cullen D."/>
            <person name="Hibbett D.S."/>
            <person name="Grigoriev I.V."/>
        </authorList>
    </citation>
    <scope>NUCLEOTIDE SEQUENCE [LARGE SCALE GENOMIC DNA]</scope>
    <source>
        <strain evidence="9">CBS 339.88</strain>
    </source>
</reference>
<dbReference type="OrthoDB" id="407275at2759"/>
<evidence type="ECO:0000256" key="2">
    <source>
        <dbReference type="ARBA" id="ARBA00005466"/>
    </source>
</evidence>
<keyword evidence="9" id="KW-1185">Reference proteome</keyword>
<evidence type="ECO:0000313" key="9">
    <source>
        <dbReference type="Proteomes" id="UP000027222"/>
    </source>
</evidence>
<dbReference type="Gene3D" id="3.40.462.20">
    <property type="match status" value="1"/>
</dbReference>
<dbReference type="SUPFAM" id="SSF56176">
    <property type="entry name" value="FAD-binding/transporter-associated domain-like"/>
    <property type="match status" value="1"/>
</dbReference>
<organism evidence="8 9">
    <name type="scientific">Galerina marginata (strain CBS 339.88)</name>
    <dbReference type="NCBI Taxonomy" id="685588"/>
    <lineage>
        <taxon>Eukaryota</taxon>
        <taxon>Fungi</taxon>
        <taxon>Dikarya</taxon>
        <taxon>Basidiomycota</taxon>
        <taxon>Agaricomycotina</taxon>
        <taxon>Agaricomycetes</taxon>
        <taxon>Agaricomycetidae</taxon>
        <taxon>Agaricales</taxon>
        <taxon>Agaricineae</taxon>
        <taxon>Strophariaceae</taxon>
        <taxon>Galerina</taxon>
    </lineage>
</organism>
<dbReference type="InterPro" id="IPR016169">
    <property type="entry name" value="FAD-bd_PCMH_sub2"/>
</dbReference>
<gene>
    <name evidence="8" type="ORF">GALMADRAFT_231441</name>
</gene>
<dbReference type="EMBL" id="KL142409">
    <property type="protein sequence ID" value="KDR68209.1"/>
    <property type="molecule type" value="Genomic_DNA"/>
</dbReference>
<feature type="transmembrane region" description="Helical" evidence="6">
    <location>
        <begin position="12"/>
        <end position="32"/>
    </location>
</feature>
<dbReference type="InterPro" id="IPR006094">
    <property type="entry name" value="Oxid_FAD_bind_N"/>
</dbReference>
<dbReference type="Pfam" id="PF01565">
    <property type="entry name" value="FAD_binding_4"/>
    <property type="match status" value="1"/>
</dbReference>
<dbReference type="GO" id="GO:0016491">
    <property type="term" value="F:oxidoreductase activity"/>
    <property type="evidence" value="ECO:0007669"/>
    <property type="project" value="UniProtKB-KW"/>
</dbReference>
<keyword evidence="6" id="KW-0812">Transmembrane</keyword>
<dbReference type="Proteomes" id="UP000027222">
    <property type="component" value="Unassembled WGS sequence"/>
</dbReference>
<proteinExistence type="inferred from homology"/>
<evidence type="ECO:0000313" key="8">
    <source>
        <dbReference type="EMBL" id="KDR68209.1"/>
    </source>
</evidence>
<dbReference type="Pfam" id="PF08031">
    <property type="entry name" value="BBE"/>
    <property type="match status" value="1"/>
</dbReference>
<keyword evidence="6" id="KW-0472">Membrane</keyword>